<gene>
    <name evidence="3" type="ORF">LCGC14_2135950</name>
</gene>
<name>A0A0F9GW72_9ZZZZ</name>
<feature type="compositionally biased region" description="Low complexity" evidence="1">
    <location>
        <begin position="493"/>
        <end position="504"/>
    </location>
</feature>
<dbReference type="GO" id="GO:0016491">
    <property type="term" value="F:oxidoreductase activity"/>
    <property type="evidence" value="ECO:0007669"/>
    <property type="project" value="InterPro"/>
</dbReference>
<dbReference type="SMART" id="SM00928">
    <property type="entry name" value="NADH_4Fe-4S"/>
    <property type="match status" value="1"/>
</dbReference>
<dbReference type="Gene3D" id="3.50.50.60">
    <property type="entry name" value="FAD/NAD(P)-binding domain"/>
    <property type="match status" value="1"/>
</dbReference>
<dbReference type="Pfam" id="PF14691">
    <property type="entry name" value="Fer4_20"/>
    <property type="match status" value="1"/>
</dbReference>
<dbReference type="Gene3D" id="1.10.1060.10">
    <property type="entry name" value="Alpha-helical ferredoxin"/>
    <property type="match status" value="1"/>
</dbReference>
<dbReference type="AlphaFoldDB" id="A0A0F9GW72"/>
<organism evidence="3">
    <name type="scientific">marine sediment metagenome</name>
    <dbReference type="NCBI Taxonomy" id="412755"/>
    <lineage>
        <taxon>unclassified sequences</taxon>
        <taxon>metagenomes</taxon>
        <taxon>ecological metagenomes</taxon>
    </lineage>
</organism>
<evidence type="ECO:0000313" key="3">
    <source>
        <dbReference type="EMBL" id="KKL67342.1"/>
    </source>
</evidence>
<reference evidence="3" key="1">
    <citation type="journal article" date="2015" name="Nature">
        <title>Complex archaea that bridge the gap between prokaryotes and eukaryotes.</title>
        <authorList>
            <person name="Spang A."/>
            <person name="Saw J.H."/>
            <person name="Jorgensen S.L."/>
            <person name="Zaremba-Niedzwiedzka K."/>
            <person name="Martijn J."/>
            <person name="Lind A.E."/>
            <person name="van Eijk R."/>
            <person name="Schleper C."/>
            <person name="Guy L."/>
            <person name="Ettema T.J."/>
        </authorList>
    </citation>
    <scope>NUCLEOTIDE SEQUENCE</scope>
</reference>
<dbReference type="InterPro" id="IPR023753">
    <property type="entry name" value="FAD/NAD-binding_dom"/>
</dbReference>
<proteinExistence type="predicted"/>
<dbReference type="Pfam" id="PF10589">
    <property type="entry name" value="NADH_4Fe-4S"/>
    <property type="match status" value="1"/>
</dbReference>
<dbReference type="InterPro" id="IPR019575">
    <property type="entry name" value="Nuop51_4Fe4S-bd"/>
</dbReference>
<comment type="caution">
    <text evidence="3">The sequence shown here is derived from an EMBL/GenBank/DDBJ whole genome shotgun (WGS) entry which is preliminary data.</text>
</comment>
<evidence type="ECO:0000259" key="2">
    <source>
        <dbReference type="SMART" id="SM00928"/>
    </source>
</evidence>
<feature type="compositionally biased region" description="Low complexity" evidence="1">
    <location>
        <begin position="471"/>
        <end position="485"/>
    </location>
</feature>
<dbReference type="EMBL" id="LAZR01026892">
    <property type="protein sequence ID" value="KKL67342.1"/>
    <property type="molecule type" value="Genomic_DNA"/>
</dbReference>
<dbReference type="InterPro" id="IPR037207">
    <property type="entry name" value="Nuop51_4Fe4S-bd_sf"/>
</dbReference>
<dbReference type="SUPFAM" id="SSF140490">
    <property type="entry name" value="Nqo1C-terminal domain-like"/>
    <property type="match status" value="1"/>
</dbReference>
<sequence length="504" mass="54244">MYSFWNNRRAITNDAGTPGSSAYEGRPVSAVLGWGGIKIFDDSADLLSLCAEYARAIQHYSCGQCIPCRSGSAVIKELFEGLIDGRGTEADLDTIASLSATISKTSMCQIGQSSPAVFTHVIENFRDRLVSGIGKGRDTVEARSVLTAPCMQACPIHLDIPAYVEAISKGRFEEALAIIRDKLPLPGVLGRICVRPCEFNCRRGVLDEPIQIKHLKRFVADFEIKRNVSPEPITEKKKDIKAAIVGAGPAGLTCAHFLVKKGYKVAVFEMLPEAGGMAAVGIPDYRLPREVITREVGYLEDMGVEFVYGKALGASFVIEDLEAEGFKAVFVGMGCHCHKPMGVEGEDKGYYGLVPGVYFLRNVNLGNLDELPKGKKMVVVGGGNVAIASEETVERQITKDGKWELAELVSLVPTQLLSGVENPAPPPPDLDLPGRPHTGRRQRHTWAGGPEPRRYRPTSCASGPSPPAPPATAAHSSGSCRSPTRGRPRREGTGCSRSGSTSRP</sequence>
<evidence type="ECO:0000256" key="1">
    <source>
        <dbReference type="SAM" id="MobiDB-lite"/>
    </source>
</evidence>
<dbReference type="PANTHER" id="PTHR42783:SF3">
    <property type="entry name" value="GLUTAMATE SYNTHASE [NADPH] SMALL CHAIN-RELATED"/>
    <property type="match status" value="1"/>
</dbReference>
<dbReference type="Pfam" id="PF07992">
    <property type="entry name" value="Pyr_redox_2"/>
    <property type="match status" value="1"/>
</dbReference>
<protein>
    <recommendedName>
        <fullName evidence="2">NADH-ubiquinone oxidoreductase 51kDa subunit iron-sulphur binding domain-containing protein</fullName>
    </recommendedName>
</protein>
<dbReference type="PANTHER" id="PTHR42783">
    <property type="entry name" value="GLUTAMATE SYNTHASE [NADPH] SMALL CHAIN"/>
    <property type="match status" value="1"/>
</dbReference>
<dbReference type="SUPFAM" id="SSF51971">
    <property type="entry name" value="Nucleotide-binding domain"/>
    <property type="match status" value="1"/>
</dbReference>
<dbReference type="GO" id="GO:0051539">
    <property type="term" value="F:4 iron, 4 sulfur cluster binding"/>
    <property type="evidence" value="ECO:0007669"/>
    <property type="project" value="InterPro"/>
</dbReference>
<dbReference type="PRINTS" id="PR00419">
    <property type="entry name" value="ADXRDTASE"/>
</dbReference>
<dbReference type="InterPro" id="IPR009051">
    <property type="entry name" value="Helical_ferredxn"/>
</dbReference>
<feature type="region of interest" description="Disordered" evidence="1">
    <location>
        <begin position="419"/>
        <end position="504"/>
    </location>
</feature>
<accession>A0A0F9GW72</accession>
<feature type="domain" description="NADH-ubiquinone oxidoreductase 51kDa subunit iron-sulphur binding" evidence="2">
    <location>
        <begin position="47"/>
        <end position="92"/>
    </location>
</feature>
<dbReference type="SUPFAM" id="SSF46548">
    <property type="entry name" value="alpha-helical ferredoxin"/>
    <property type="match status" value="1"/>
</dbReference>
<dbReference type="InterPro" id="IPR028261">
    <property type="entry name" value="DPD_II"/>
</dbReference>
<dbReference type="InterPro" id="IPR036188">
    <property type="entry name" value="FAD/NAD-bd_sf"/>
</dbReference>